<organism evidence="9 10">
    <name type="scientific">Candidatus Marinarcus aquaticus</name>
    <dbReference type="NCBI Taxonomy" id="2044504"/>
    <lineage>
        <taxon>Bacteria</taxon>
        <taxon>Pseudomonadati</taxon>
        <taxon>Campylobacterota</taxon>
        <taxon>Epsilonproteobacteria</taxon>
        <taxon>Campylobacterales</taxon>
        <taxon>Arcobacteraceae</taxon>
        <taxon>Candidatus Marinarcus</taxon>
    </lineage>
</organism>
<keyword evidence="10" id="KW-1185">Reference proteome</keyword>
<evidence type="ECO:0000256" key="1">
    <source>
        <dbReference type="ARBA" id="ARBA00004442"/>
    </source>
</evidence>
<evidence type="ECO:0000256" key="3">
    <source>
        <dbReference type="ARBA" id="ARBA00022448"/>
    </source>
</evidence>
<gene>
    <name evidence="9" type="ORF">CRV04_11620</name>
</gene>
<evidence type="ECO:0000256" key="5">
    <source>
        <dbReference type="ARBA" id="ARBA00022692"/>
    </source>
</evidence>
<evidence type="ECO:0000256" key="7">
    <source>
        <dbReference type="ARBA" id="ARBA00023237"/>
    </source>
</evidence>
<keyword evidence="6" id="KW-0472">Membrane</keyword>
<dbReference type="Pfam" id="PF02321">
    <property type="entry name" value="OEP"/>
    <property type="match status" value="2"/>
</dbReference>
<keyword evidence="8" id="KW-0175">Coiled coil</keyword>
<evidence type="ECO:0000256" key="2">
    <source>
        <dbReference type="ARBA" id="ARBA00007613"/>
    </source>
</evidence>
<dbReference type="Proteomes" id="UP000290657">
    <property type="component" value="Unassembled WGS sequence"/>
</dbReference>
<dbReference type="GO" id="GO:0015288">
    <property type="term" value="F:porin activity"/>
    <property type="evidence" value="ECO:0007669"/>
    <property type="project" value="TreeGrafter"/>
</dbReference>
<dbReference type="GO" id="GO:1990281">
    <property type="term" value="C:efflux pump complex"/>
    <property type="evidence" value="ECO:0007669"/>
    <property type="project" value="TreeGrafter"/>
</dbReference>
<evidence type="ECO:0000313" key="9">
    <source>
        <dbReference type="EMBL" id="RXJ54435.1"/>
    </source>
</evidence>
<keyword evidence="4" id="KW-1134">Transmembrane beta strand</keyword>
<comment type="caution">
    <text evidence="9">The sequence shown here is derived from an EMBL/GenBank/DDBJ whole genome shotgun (WGS) entry which is preliminary data.</text>
</comment>
<dbReference type="GO" id="GO:0015562">
    <property type="term" value="F:efflux transmembrane transporter activity"/>
    <property type="evidence" value="ECO:0007669"/>
    <property type="project" value="InterPro"/>
</dbReference>
<dbReference type="EMBL" id="PDKN01000010">
    <property type="protein sequence ID" value="RXJ54435.1"/>
    <property type="molecule type" value="Genomic_DNA"/>
</dbReference>
<comment type="similarity">
    <text evidence="2">Belongs to the outer membrane factor (OMF) (TC 1.B.17) family.</text>
</comment>
<dbReference type="RefSeq" id="WP_128997025.1">
    <property type="nucleotide sequence ID" value="NZ_PDKN01000010.1"/>
</dbReference>
<comment type="subcellular location">
    <subcellularLocation>
        <location evidence="1">Cell outer membrane</location>
    </subcellularLocation>
</comment>
<dbReference type="SUPFAM" id="SSF56954">
    <property type="entry name" value="Outer membrane efflux proteins (OEP)"/>
    <property type="match status" value="1"/>
</dbReference>
<evidence type="ECO:0000256" key="4">
    <source>
        <dbReference type="ARBA" id="ARBA00022452"/>
    </source>
</evidence>
<proteinExistence type="inferred from homology"/>
<accession>A0A4Q0XM40</accession>
<evidence type="ECO:0000256" key="8">
    <source>
        <dbReference type="SAM" id="Coils"/>
    </source>
</evidence>
<dbReference type="AlphaFoldDB" id="A0A4Q0XM40"/>
<dbReference type="PANTHER" id="PTHR30026">
    <property type="entry name" value="OUTER MEMBRANE PROTEIN TOLC"/>
    <property type="match status" value="1"/>
</dbReference>
<dbReference type="InterPro" id="IPR003423">
    <property type="entry name" value="OMP_efflux"/>
</dbReference>
<protein>
    <submittedName>
        <fullName evidence="9">Transporter</fullName>
    </submittedName>
</protein>
<evidence type="ECO:0000313" key="10">
    <source>
        <dbReference type="Proteomes" id="UP000290657"/>
    </source>
</evidence>
<feature type="coiled-coil region" evidence="8">
    <location>
        <begin position="130"/>
        <end position="157"/>
    </location>
</feature>
<keyword evidence="5" id="KW-0812">Transmembrane</keyword>
<dbReference type="InterPro" id="IPR051906">
    <property type="entry name" value="TolC-like"/>
</dbReference>
<dbReference type="PANTHER" id="PTHR30026:SF20">
    <property type="entry name" value="OUTER MEMBRANE PROTEIN TOLC"/>
    <property type="match status" value="1"/>
</dbReference>
<dbReference type="OrthoDB" id="5338266at2"/>
<reference evidence="9 10" key="1">
    <citation type="submission" date="2017-10" db="EMBL/GenBank/DDBJ databases">
        <title>Genomics of the genus Arcobacter.</title>
        <authorList>
            <person name="Perez-Cataluna A."/>
            <person name="Figueras M.J."/>
        </authorList>
    </citation>
    <scope>NUCLEOTIDE SEQUENCE [LARGE SCALE GENOMIC DNA]</scope>
    <source>
        <strain evidence="9 10">CECT 8987</strain>
    </source>
</reference>
<name>A0A4Q0XM40_9BACT</name>
<dbReference type="GO" id="GO:0009279">
    <property type="term" value="C:cell outer membrane"/>
    <property type="evidence" value="ECO:0007669"/>
    <property type="project" value="UniProtKB-SubCell"/>
</dbReference>
<sequence length="408" mass="46815">MKKIYFIFLTPLFMWGHTLNELLDLSLQNRMVNAYQYNLEALQYEYKGVKSSYYPSVDVGASYSSTNKETASVPDKGSQAYGKVSLTLFDGGKRENTFFKYQSDIKSSEQTLNSVKNQIALDVVTYYYNYLSLLAQQEAKQKEIEQLQAQYKRLEKFFEVGSTTEDELQKIISRVQSSNVDLHEIELQLETITHNLEYITGQPVKIEAGAVLEAPKNNLTMNRADIKALEYDVEASDNAADIEKGDYFPTITLNDTYTYYDLKYENSAYESSIDEQNVFSVNLTWNIFSFGETMNKTESKYKKYLSLKSQYEYEKNRANVDLQLANRAYEIAKMKIKSAQAGLEAAQTAYEVIKSKFQNGLIDNVAYLEALTEKYDAISTLKAAKYDLEVKKATIFYHSGENLKDYVQ</sequence>
<keyword evidence="7" id="KW-0998">Cell outer membrane</keyword>
<keyword evidence="3" id="KW-0813">Transport</keyword>
<evidence type="ECO:0000256" key="6">
    <source>
        <dbReference type="ARBA" id="ARBA00023136"/>
    </source>
</evidence>
<dbReference type="Gene3D" id="1.20.1600.10">
    <property type="entry name" value="Outer membrane efflux proteins (OEP)"/>
    <property type="match status" value="1"/>
</dbReference>